<gene>
    <name evidence="2" type="ORF">DC363_00230</name>
</gene>
<evidence type="ECO:0008006" key="4">
    <source>
        <dbReference type="Google" id="ProtNLM"/>
    </source>
</evidence>
<dbReference type="Pfam" id="PF17267">
    <property type="entry name" value="DUF5333"/>
    <property type="match status" value="1"/>
</dbReference>
<evidence type="ECO:0000313" key="2">
    <source>
        <dbReference type="EMBL" id="PVA07966.1"/>
    </source>
</evidence>
<organism evidence="2 3">
    <name type="scientific">Thalassorhabdomicrobium marinisediminis</name>
    <dbReference type="NCBI Taxonomy" id="2170577"/>
    <lineage>
        <taxon>Bacteria</taxon>
        <taxon>Pseudomonadati</taxon>
        <taxon>Pseudomonadota</taxon>
        <taxon>Alphaproteobacteria</taxon>
        <taxon>Rhodobacterales</taxon>
        <taxon>Paracoccaceae</taxon>
        <taxon>Thalassorhabdomicrobium</taxon>
    </lineage>
</organism>
<keyword evidence="3" id="KW-1185">Reference proteome</keyword>
<proteinExistence type="predicted"/>
<accession>A0A2T7G0M3</accession>
<dbReference type="OrthoDB" id="7658992at2"/>
<sequence length="132" mass="13898">MKSLNLMAGAAALAFTLSGAASANPANVERVTEGLIAAGMAIELGDKCDGVSVRLIRGYSFLNSLKSHLESLGYSDDEIDAYIDNKAEKERLIEIAYGRLAALGVDASNPSSYCAVAQDQMAQGTQVGRLLR</sequence>
<dbReference type="RefSeq" id="WP_108639123.1">
    <property type="nucleotide sequence ID" value="NZ_QCYG01000001.1"/>
</dbReference>
<feature type="signal peptide" evidence="1">
    <location>
        <begin position="1"/>
        <end position="23"/>
    </location>
</feature>
<dbReference type="EMBL" id="QCYG01000001">
    <property type="protein sequence ID" value="PVA07966.1"/>
    <property type="molecule type" value="Genomic_DNA"/>
</dbReference>
<dbReference type="AlphaFoldDB" id="A0A2T7G0M3"/>
<evidence type="ECO:0000313" key="3">
    <source>
        <dbReference type="Proteomes" id="UP000244817"/>
    </source>
</evidence>
<evidence type="ECO:0000256" key="1">
    <source>
        <dbReference type="SAM" id="SignalP"/>
    </source>
</evidence>
<feature type="chain" id="PRO_5015475882" description="DUF5333 domain-containing protein" evidence="1">
    <location>
        <begin position="24"/>
        <end position="132"/>
    </location>
</feature>
<dbReference type="Proteomes" id="UP000244817">
    <property type="component" value="Unassembled WGS sequence"/>
</dbReference>
<keyword evidence="1" id="KW-0732">Signal</keyword>
<dbReference type="InterPro" id="IPR020349">
    <property type="entry name" value="Uncharacterised_14.7kDa"/>
</dbReference>
<protein>
    <recommendedName>
        <fullName evidence="4">DUF5333 domain-containing protein</fullName>
    </recommendedName>
</protein>
<reference evidence="2 3" key="1">
    <citation type="submission" date="2018-04" db="EMBL/GenBank/DDBJ databases">
        <title>Pelagivirga bohaiensis gen. nov., sp. nov., a bacterium isolated from the Bohai Sea.</title>
        <authorList>
            <person name="Ji X."/>
        </authorList>
    </citation>
    <scope>NUCLEOTIDE SEQUENCE [LARGE SCALE GENOMIC DNA]</scope>
    <source>
        <strain evidence="2 3">BH-SD16</strain>
    </source>
</reference>
<name>A0A2T7G0M3_9RHOB</name>
<comment type="caution">
    <text evidence="2">The sequence shown here is derived from an EMBL/GenBank/DDBJ whole genome shotgun (WGS) entry which is preliminary data.</text>
</comment>